<dbReference type="EMBL" id="BMOL01000028">
    <property type="protein sequence ID" value="GGL93604.1"/>
    <property type="molecule type" value="Genomic_DNA"/>
</dbReference>
<gene>
    <name evidence="2" type="ORF">GCM10010840_34460</name>
</gene>
<organism evidence="2 3">
    <name type="scientific">Deinococcus aerolatus</name>
    <dbReference type="NCBI Taxonomy" id="522487"/>
    <lineage>
        <taxon>Bacteria</taxon>
        <taxon>Thermotogati</taxon>
        <taxon>Deinococcota</taxon>
        <taxon>Deinococci</taxon>
        <taxon>Deinococcales</taxon>
        <taxon>Deinococcaceae</taxon>
        <taxon>Deinococcus</taxon>
    </lineage>
</organism>
<evidence type="ECO:0000313" key="3">
    <source>
        <dbReference type="Proteomes" id="UP000639973"/>
    </source>
</evidence>
<reference evidence="3" key="1">
    <citation type="journal article" date="2019" name="Int. J. Syst. Evol. Microbiol.">
        <title>The Global Catalogue of Microorganisms (GCM) 10K type strain sequencing project: providing services to taxonomists for standard genome sequencing and annotation.</title>
        <authorList>
            <consortium name="The Broad Institute Genomics Platform"/>
            <consortium name="The Broad Institute Genome Sequencing Center for Infectious Disease"/>
            <person name="Wu L."/>
            <person name="Ma J."/>
        </authorList>
    </citation>
    <scope>NUCLEOTIDE SEQUENCE [LARGE SCALE GENOMIC DNA]</scope>
    <source>
        <strain evidence="3">JCM 15442</strain>
    </source>
</reference>
<dbReference type="InterPro" id="IPR002560">
    <property type="entry name" value="Transposase_DDE"/>
</dbReference>
<sequence>MRRTVPAKTTPGPYVVSAVKSGAIPPSAQTAIGMTDRPWTFQRLIWVMLRDQTKLGADDQRVLAAIKARSEVVTKAHDLTQAFTLLMRERGLHELEPWFQSAKSSGLPDFVTFARGLERDAAALKAALRLPWSNGPVEDMVNNIKLIKRQAYGRSSFQLLRQRVLMAV</sequence>
<protein>
    <recommendedName>
        <fullName evidence="1">Transposase IS204/IS1001/IS1096/IS1165 DDE domain-containing protein</fullName>
    </recommendedName>
</protein>
<dbReference type="PANTHER" id="PTHR33498:SF1">
    <property type="entry name" value="TRANSPOSASE FOR INSERTION SEQUENCE ELEMENT IS1557"/>
    <property type="match status" value="1"/>
</dbReference>
<dbReference type="InterPro" id="IPR047951">
    <property type="entry name" value="Transpos_ISL3"/>
</dbReference>
<proteinExistence type="predicted"/>
<evidence type="ECO:0000313" key="2">
    <source>
        <dbReference type="EMBL" id="GGL93604.1"/>
    </source>
</evidence>
<name>A0ABQ2GFU7_9DEIO</name>
<dbReference type="Pfam" id="PF01610">
    <property type="entry name" value="DDE_Tnp_ISL3"/>
    <property type="match status" value="1"/>
</dbReference>
<feature type="domain" description="Transposase IS204/IS1001/IS1096/IS1165 DDE" evidence="1">
    <location>
        <begin position="39"/>
        <end position="164"/>
    </location>
</feature>
<accession>A0ABQ2GFU7</accession>
<dbReference type="Proteomes" id="UP000639973">
    <property type="component" value="Unassembled WGS sequence"/>
</dbReference>
<keyword evidence="3" id="KW-1185">Reference proteome</keyword>
<comment type="caution">
    <text evidence="2">The sequence shown here is derived from an EMBL/GenBank/DDBJ whole genome shotgun (WGS) entry which is preliminary data.</text>
</comment>
<dbReference type="PANTHER" id="PTHR33498">
    <property type="entry name" value="TRANSPOSASE FOR INSERTION SEQUENCE ELEMENT IS1557"/>
    <property type="match status" value="1"/>
</dbReference>
<evidence type="ECO:0000259" key="1">
    <source>
        <dbReference type="Pfam" id="PF01610"/>
    </source>
</evidence>